<dbReference type="Proteomes" id="UP000268291">
    <property type="component" value="Unassembled WGS sequence"/>
</dbReference>
<dbReference type="EMBL" id="PYAU01000001">
    <property type="protein sequence ID" value="PSL38835.1"/>
    <property type="molecule type" value="Genomic_DNA"/>
</dbReference>
<evidence type="ECO:0000313" key="1">
    <source>
        <dbReference type="EMBL" id="PSL38835.1"/>
    </source>
</evidence>
<reference evidence="2 4" key="2">
    <citation type="submission" date="2018-12" db="EMBL/GenBank/DDBJ databases">
        <authorList>
            <person name="hu s."/>
            <person name="Xu Y."/>
            <person name="Xu B."/>
            <person name="Li F."/>
        </authorList>
    </citation>
    <scope>NUCLEOTIDE SEQUENCE [LARGE SCALE GENOMIC DNA]</scope>
    <source>
        <strain evidence="2 4">KSW2-17</strain>
    </source>
</reference>
<dbReference type="AlphaFoldDB" id="A0A2P8GY21"/>
<dbReference type="EMBL" id="RZGY01000001">
    <property type="protein sequence ID" value="RUQ86696.1"/>
    <property type="molecule type" value="Genomic_DNA"/>
</dbReference>
<evidence type="ECO:0000313" key="4">
    <source>
        <dbReference type="Proteomes" id="UP000268291"/>
    </source>
</evidence>
<evidence type="ECO:0000313" key="3">
    <source>
        <dbReference type="Proteomes" id="UP000241203"/>
    </source>
</evidence>
<protein>
    <submittedName>
        <fullName evidence="1">Uncharacterized protein</fullName>
    </submittedName>
</protein>
<gene>
    <name evidence="1" type="ORF">CLV49_2464</name>
    <name evidence="2" type="ORF">ELQ93_06910</name>
</gene>
<accession>A0A2P8GY21</accession>
<sequence>MRWDDLFDDLESQMASERDAEERDAWADAERTRVGRLLLRERLEAHAAGSRSAVPLTLELSAGDRVVLRPTTFGRDWLSGETMTADSRGRGCIVPTASISAISMPAADVPRSLAALPSTGGAPRVSERIGLAFVLRDLCRRRTTVEVHTLGGVRSGTIDRVGRDHLDLAVHERDLARRQRNVTHVLIIPFTAVHRVML</sequence>
<proteinExistence type="predicted"/>
<evidence type="ECO:0000313" key="2">
    <source>
        <dbReference type="EMBL" id="RUQ86696.1"/>
    </source>
</evidence>
<dbReference type="OrthoDB" id="3827359at2"/>
<reference evidence="1 3" key="1">
    <citation type="submission" date="2018-03" db="EMBL/GenBank/DDBJ databases">
        <title>Genomic Encyclopedia of Archaeal and Bacterial Type Strains, Phase II (KMG-II): from individual species to whole genera.</title>
        <authorList>
            <person name="Goeker M."/>
        </authorList>
    </citation>
    <scope>NUCLEOTIDE SEQUENCE [LARGE SCALE GENOMIC DNA]</scope>
    <source>
        <strain evidence="1 3">DSM 21548</strain>
    </source>
</reference>
<dbReference type="Proteomes" id="UP000241203">
    <property type="component" value="Unassembled WGS sequence"/>
</dbReference>
<name>A0A2P8GY21_9MICO</name>
<dbReference type="RefSeq" id="WP_106563784.1">
    <property type="nucleotide sequence ID" value="NZ_PYAU01000001.1"/>
</dbReference>
<keyword evidence="4" id="KW-1185">Reference proteome</keyword>
<comment type="caution">
    <text evidence="1">The sequence shown here is derived from an EMBL/GenBank/DDBJ whole genome shotgun (WGS) entry which is preliminary data.</text>
</comment>
<organism evidence="1 3">
    <name type="scientific">Labedella gwakjiensis</name>
    <dbReference type="NCBI Taxonomy" id="390269"/>
    <lineage>
        <taxon>Bacteria</taxon>
        <taxon>Bacillati</taxon>
        <taxon>Actinomycetota</taxon>
        <taxon>Actinomycetes</taxon>
        <taxon>Micrococcales</taxon>
        <taxon>Microbacteriaceae</taxon>
        <taxon>Labedella</taxon>
    </lineage>
</organism>